<protein>
    <recommendedName>
        <fullName evidence="1">non-specific serine/threonine protein kinase</fullName>
        <ecNumber evidence="1">2.7.11.1</ecNumber>
    </recommendedName>
</protein>
<keyword evidence="3" id="KW-0677">Repeat</keyword>
<reference evidence="12" key="2">
    <citation type="journal article" date="2021" name="Genome Biol. Evol.">
        <title>Developing a high-quality reference genome for a parasitic bivalve with doubly uniparental inheritance (Bivalvia: Unionida).</title>
        <authorList>
            <person name="Smith C.H."/>
        </authorList>
    </citation>
    <scope>NUCLEOTIDE SEQUENCE</scope>
    <source>
        <strain evidence="12">CHS0354</strain>
        <tissue evidence="12">Mantle</tissue>
    </source>
</reference>
<evidence type="ECO:0000313" key="13">
    <source>
        <dbReference type="Proteomes" id="UP001195483"/>
    </source>
</evidence>
<keyword evidence="2" id="KW-0808">Transferase</keyword>
<dbReference type="EC" id="2.7.11.1" evidence="1"/>
<dbReference type="InterPro" id="IPR042342">
    <property type="entry name" value="TTC22"/>
</dbReference>
<dbReference type="SUPFAM" id="SSF52200">
    <property type="entry name" value="Toll/Interleukin receptor TIR domain"/>
    <property type="match status" value="1"/>
</dbReference>
<dbReference type="InterPro" id="IPR035897">
    <property type="entry name" value="Toll_tir_struct_dom_sf"/>
</dbReference>
<keyword evidence="5" id="KW-0418">Kinase</keyword>
<dbReference type="InterPro" id="IPR032171">
    <property type="entry name" value="COR-A"/>
</dbReference>
<keyword evidence="6" id="KW-0067">ATP-binding</keyword>
<evidence type="ECO:0000313" key="12">
    <source>
        <dbReference type="EMBL" id="KAK3604314.1"/>
    </source>
</evidence>
<dbReference type="InterPro" id="IPR027417">
    <property type="entry name" value="P-loop_NTPase"/>
</dbReference>
<dbReference type="SMART" id="SM00255">
    <property type="entry name" value="TIR"/>
    <property type="match status" value="1"/>
</dbReference>
<dbReference type="AlphaFoldDB" id="A0AAE0T5U3"/>
<dbReference type="Pfam" id="PF16095">
    <property type="entry name" value="COR-A"/>
    <property type="match status" value="1"/>
</dbReference>
<comment type="catalytic activity">
    <reaction evidence="7">
        <text>L-threonyl-[protein] + ATP = O-phospho-L-threonyl-[protein] + ADP + H(+)</text>
        <dbReference type="Rhea" id="RHEA:46608"/>
        <dbReference type="Rhea" id="RHEA-COMP:11060"/>
        <dbReference type="Rhea" id="RHEA-COMP:11605"/>
        <dbReference type="ChEBI" id="CHEBI:15378"/>
        <dbReference type="ChEBI" id="CHEBI:30013"/>
        <dbReference type="ChEBI" id="CHEBI:30616"/>
        <dbReference type="ChEBI" id="CHEBI:61977"/>
        <dbReference type="ChEBI" id="CHEBI:456216"/>
        <dbReference type="EC" id="2.7.11.1"/>
    </reaction>
</comment>
<evidence type="ECO:0000256" key="3">
    <source>
        <dbReference type="ARBA" id="ARBA00022737"/>
    </source>
</evidence>
<comment type="catalytic activity">
    <reaction evidence="8">
        <text>L-seryl-[protein] + ATP = O-phospho-L-seryl-[protein] + ADP + H(+)</text>
        <dbReference type="Rhea" id="RHEA:17989"/>
        <dbReference type="Rhea" id="RHEA-COMP:9863"/>
        <dbReference type="Rhea" id="RHEA-COMP:11604"/>
        <dbReference type="ChEBI" id="CHEBI:15378"/>
        <dbReference type="ChEBI" id="CHEBI:29999"/>
        <dbReference type="ChEBI" id="CHEBI:30616"/>
        <dbReference type="ChEBI" id="CHEBI:83421"/>
        <dbReference type="ChEBI" id="CHEBI:456216"/>
        <dbReference type="EC" id="2.7.11.1"/>
    </reaction>
</comment>
<dbReference type="Gene3D" id="3.40.50.10140">
    <property type="entry name" value="Toll/interleukin-1 receptor homology (TIR) domain"/>
    <property type="match status" value="1"/>
</dbReference>
<dbReference type="PROSITE" id="PS50104">
    <property type="entry name" value="TIR"/>
    <property type="match status" value="1"/>
</dbReference>
<dbReference type="GO" id="GO:0016301">
    <property type="term" value="F:kinase activity"/>
    <property type="evidence" value="ECO:0007669"/>
    <property type="project" value="UniProtKB-KW"/>
</dbReference>
<sequence>MATSTPQNAICSLVKDGALELQTEAGSKPDYNGLLVTEDILLVIDGDACNLQLYRRSDGKLISSHRLKSDPRGVCLISKTKVAVWMCDSTMVIMSFKLIDDVNLVRTFNVRSGFYWCHSVATWNPGKLIVSGMKWDDSMLYWCVINLTDGRVHSTHKVCRIGILSGSHMAIKNDTVYISCWTLDSIVRGVYAYDIYNPHTPKFVYRRDGFRPDSIMVDERNFIYVWDLDSNSIHQLTDSGQILTIHRVSSSPYRIFFDDQYGVLYTISMYSNVITVYRLEYSHQPDSFIPAEVLKMDTRSLQMFKEALNEGKERVYNIRVMVVGQYGVGKTTLTQRLLGENVKISEGHSTDGIDVHVECCKVSLSAGEWTSQEKNVETYFRLQRLVKLLNDHIQKRGSEGKHNRQVEMVDIVTSKEQDNRHPHHDHLISAEQDISQVVKPTPPPLPEQLPTARVVPESSNEIVSEENKKDTVMEILKLVKENSGKLEKSMVEYAALALWDFAGQYVFYTTHQTFLTSRAIYLLVVDLSQQVTDLIKDDECFLDKEGIQPCKVYEMIEIWLNSIHSCEPSSHPGIPYVILVGTHLDKIPENIRQKVVDEYFTNLRKMLSDKPIVLHLMDDFAIDNTQEDPRLEELKQRIFDLSKQQPHWGEEKPARWLPLEQAIMTLKASGVKVAPLSLIKEINRSGSVRIEDINELDLFLRYHHEMGTILYFSIEGLREKIVLDPQWLIDAQKSLITAETFIRKNPAIIRKWYEFKQSGKLTHELIDAIWSKEKNPEFHDNKDHIILLMEKLNIIARPRTYDQDGLEVKVENYYLAPCILNDTTPREIIFPKPQPEKKNSSILCYVFIEQFLPTPIFHRLLAACITHWPIAKRKNSEFLIFCGCCVFQLDLHHKLTMFFREHVIFVRVTRTGTTGETPSSTLCIEVKDFINITLSSIIGNLEQSLRFELYIQCPKSEECSVNNLISVADLQRNVDVPCHFHDDNHVIVSCEVLSFWFQEELKQNLIRQMSSGESDVTADKENQSLRRRAMPPEKKYHVFFSYSSSDMSWVKTTVETLEQEHGFVCCEYDRDNTPGTSLLKFASDSIRDAYKTVVVMTREAFQSGFVLHEIEMAISHSFKERRKCVVPVLLEDCEVPDYLNVLNYIDARDPMKRNIWWPKFITELEMQDAKEKLQIVTEAVEKL</sequence>
<name>A0AAE0T5U3_9BIVA</name>
<evidence type="ECO:0000256" key="2">
    <source>
        <dbReference type="ARBA" id="ARBA00022679"/>
    </source>
</evidence>
<dbReference type="InterPro" id="IPR020859">
    <property type="entry name" value="ROC"/>
</dbReference>
<dbReference type="InterPro" id="IPR011044">
    <property type="entry name" value="Quino_amine_DH_bsu"/>
</dbReference>
<evidence type="ECO:0000256" key="9">
    <source>
        <dbReference type="SAM" id="MobiDB-lite"/>
    </source>
</evidence>
<dbReference type="InterPro" id="IPR000157">
    <property type="entry name" value="TIR_dom"/>
</dbReference>
<dbReference type="Gene3D" id="1.10.10.10">
    <property type="entry name" value="Winged helix-like DNA-binding domain superfamily/Winged helix DNA-binding domain"/>
    <property type="match status" value="1"/>
</dbReference>
<dbReference type="Pfam" id="PF13676">
    <property type="entry name" value="TIR_2"/>
    <property type="match status" value="1"/>
</dbReference>
<keyword evidence="4" id="KW-0547">Nucleotide-binding</keyword>
<dbReference type="EMBL" id="JAEAOA010001322">
    <property type="protein sequence ID" value="KAK3604314.1"/>
    <property type="molecule type" value="Genomic_DNA"/>
</dbReference>
<evidence type="ECO:0000256" key="1">
    <source>
        <dbReference type="ARBA" id="ARBA00012513"/>
    </source>
</evidence>
<evidence type="ECO:0000259" key="11">
    <source>
        <dbReference type="PROSITE" id="PS51424"/>
    </source>
</evidence>
<evidence type="ECO:0000256" key="7">
    <source>
        <dbReference type="ARBA" id="ARBA00047899"/>
    </source>
</evidence>
<dbReference type="Proteomes" id="UP001195483">
    <property type="component" value="Unassembled WGS sequence"/>
</dbReference>
<dbReference type="SUPFAM" id="SSF50969">
    <property type="entry name" value="YVTN repeat-like/Quinoprotein amine dehydrogenase"/>
    <property type="match status" value="1"/>
</dbReference>
<feature type="domain" description="TIR" evidence="10">
    <location>
        <begin position="1034"/>
        <end position="1164"/>
    </location>
</feature>
<proteinExistence type="predicted"/>
<evidence type="ECO:0000256" key="8">
    <source>
        <dbReference type="ARBA" id="ARBA00048679"/>
    </source>
</evidence>
<dbReference type="GO" id="GO:0005524">
    <property type="term" value="F:ATP binding"/>
    <property type="evidence" value="ECO:0007669"/>
    <property type="project" value="UniProtKB-KW"/>
</dbReference>
<dbReference type="InterPro" id="IPR036388">
    <property type="entry name" value="WH-like_DNA-bd_sf"/>
</dbReference>
<comment type="caution">
    <text evidence="12">The sequence shown here is derived from an EMBL/GenBank/DDBJ whole genome shotgun (WGS) entry which is preliminary data.</text>
</comment>
<feature type="region of interest" description="Disordered" evidence="9">
    <location>
        <begin position="443"/>
        <end position="463"/>
    </location>
</feature>
<evidence type="ECO:0000256" key="4">
    <source>
        <dbReference type="ARBA" id="ARBA00022741"/>
    </source>
</evidence>
<dbReference type="GO" id="GO:0007165">
    <property type="term" value="P:signal transduction"/>
    <property type="evidence" value="ECO:0007669"/>
    <property type="project" value="InterPro"/>
</dbReference>
<dbReference type="Gene3D" id="3.40.50.300">
    <property type="entry name" value="P-loop containing nucleotide triphosphate hydrolases"/>
    <property type="match status" value="2"/>
</dbReference>
<reference evidence="12" key="3">
    <citation type="submission" date="2023-05" db="EMBL/GenBank/DDBJ databases">
        <authorList>
            <person name="Smith C.H."/>
        </authorList>
    </citation>
    <scope>NUCLEOTIDE SEQUENCE</scope>
    <source>
        <strain evidence="12">CHS0354</strain>
        <tissue evidence="12">Mantle</tissue>
    </source>
</reference>
<keyword evidence="13" id="KW-1185">Reference proteome</keyword>
<dbReference type="PANTHER" id="PTHR16253">
    <property type="entry name" value="TETRATRICOPEPTIDE REPEAT PROTEIN 22"/>
    <property type="match status" value="1"/>
</dbReference>
<dbReference type="PANTHER" id="PTHR16253:SF0">
    <property type="entry name" value="TETRATRICOPEPTIDE REPEAT PROTEIN 22"/>
    <property type="match status" value="1"/>
</dbReference>
<dbReference type="SUPFAM" id="SSF52540">
    <property type="entry name" value="P-loop containing nucleoside triphosphate hydrolases"/>
    <property type="match status" value="1"/>
</dbReference>
<gene>
    <name evidence="12" type="ORF">CHS0354_021577</name>
</gene>
<reference evidence="12" key="1">
    <citation type="journal article" date="2021" name="Genome Biol. Evol.">
        <title>A High-Quality Reference Genome for a Parasitic Bivalve with Doubly Uniparental Inheritance (Bivalvia: Unionida).</title>
        <authorList>
            <person name="Smith C.H."/>
        </authorList>
    </citation>
    <scope>NUCLEOTIDE SEQUENCE</scope>
    <source>
        <strain evidence="12">CHS0354</strain>
    </source>
</reference>
<dbReference type="CDD" id="cd00882">
    <property type="entry name" value="Ras_like_GTPase"/>
    <property type="match status" value="1"/>
</dbReference>
<dbReference type="Pfam" id="PF08477">
    <property type="entry name" value="Roc"/>
    <property type="match status" value="1"/>
</dbReference>
<evidence type="ECO:0000256" key="6">
    <source>
        <dbReference type="ARBA" id="ARBA00022840"/>
    </source>
</evidence>
<organism evidence="12 13">
    <name type="scientific">Potamilus streckersoni</name>
    <dbReference type="NCBI Taxonomy" id="2493646"/>
    <lineage>
        <taxon>Eukaryota</taxon>
        <taxon>Metazoa</taxon>
        <taxon>Spiralia</taxon>
        <taxon>Lophotrochozoa</taxon>
        <taxon>Mollusca</taxon>
        <taxon>Bivalvia</taxon>
        <taxon>Autobranchia</taxon>
        <taxon>Heteroconchia</taxon>
        <taxon>Palaeoheterodonta</taxon>
        <taxon>Unionida</taxon>
        <taxon>Unionoidea</taxon>
        <taxon>Unionidae</taxon>
        <taxon>Ambleminae</taxon>
        <taxon>Lampsilini</taxon>
        <taxon>Potamilus</taxon>
    </lineage>
</organism>
<dbReference type="PROSITE" id="PS51424">
    <property type="entry name" value="ROC"/>
    <property type="match status" value="1"/>
</dbReference>
<evidence type="ECO:0000256" key="5">
    <source>
        <dbReference type="ARBA" id="ARBA00022777"/>
    </source>
</evidence>
<feature type="domain" description="Roc" evidence="11">
    <location>
        <begin position="311"/>
        <end position="645"/>
    </location>
</feature>
<evidence type="ECO:0000259" key="10">
    <source>
        <dbReference type="PROSITE" id="PS50104"/>
    </source>
</evidence>
<accession>A0AAE0T5U3</accession>